<sequence length="53" mass="6179">MWDFYHRDKGRKKKLVNKFLEKRIQIILTAIGQAQTCDLFRRPDSGLSKSGLA</sequence>
<organism evidence="1 3">
    <name type="scientific">Medicago truncatula</name>
    <name type="common">Barrel medic</name>
    <name type="synonym">Medicago tribuloides</name>
    <dbReference type="NCBI Taxonomy" id="3880"/>
    <lineage>
        <taxon>Eukaryota</taxon>
        <taxon>Viridiplantae</taxon>
        <taxon>Streptophyta</taxon>
        <taxon>Embryophyta</taxon>
        <taxon>Tracheophyta</taxon>
        <taxon>Spermatophyta</taxon>
        <taxon>Magnoliopsida</taxon>
        <taxon>eudicotyledons</taxon>
        <taxon>Gunneridae</taxon>
        <taxon>Pentapetalae</taxon>
        <taxon>rosids</taxon>
        <taxon>fabids</taxon>
        <taxon>Fabales</taxon>
        <taxon>Fabaceae</taxon>
        <taxon>Papilionoideae</taxon>
        <taxon>50 kb inversion clade</taxon>
        <taxon>NPAAA clade</taxon>
        <taxon>Hologalegina</taxon>
        <taxon>IRL clade</taxon>
        <taxon>Trifolieae</taxon>
        <taxon>Medicago</taxon>
    </lineage>
</organism>
<name>G7KZU6_MEDTR</name>
<reference evidence="1 3" key="2">
    <citation type="journal article" date="2014" name="BMC Genomics">
        <title>An improved genome release (version Mt4.0) for the model legume Medicago truncatula.</title>
        <authorList>
            <person name="Tang H."/>
            <person name="Krishnakumar V."/>
            <person name="Bidwell S."/>
            <person name="Rosen B."/>
            <person name="Chan A."/>
            <person name="Zhou S."/>
            <person name="Gentzbittel L."/>
            <person name="Childs K.L."/>
            <person name="Yandell M."/>
            <person name="Gundlach H."/>
            <person name="Mayer K.F."/>
            <person name="Schwartz D.C."/>
            <person name="Town C.D."/>
        </authorList>
    </citation>
    <scope>GENOME REANNOTATION</scope>
    <source>
        <strain evidence="2 3">cv. Jemalong A17</strain>
    </source>
</reference>
<dbReference type="AlphaFoldDB" id="G7KZU6"/>
<protein>
    <submittedName>
        <fullName evidence="1 2">Uncharacterized protein</fullName>
    </submittedName>
</protein>
<dbReference type="EnsemblPlants" id="AES77358">
    <property type="protein sequence ID" value="AES77358"/>
    <property type="gene ID" value="MTR_7g009700"/>
</dbReference>
<evidence type="ECO:0000313" key="3">
    <source>
        <dbReference type="Proteomes" id="UP000002051"/>
    </source>
</evidence>
<dbReference type="PaxDb" id="3880-AES77358"/>
<reference evidence="1 3" key="1">
    <citation type="journal article" date="2011" name="Nature">
        <title>The Medicago genome provides insight into the evolution of rhizobial symbioses.</title>
        <authorList>
            <person name="Young N.D."/>
            <person name="Debelle F."/>
            <person name="Oldroyd G.E."/>
            <person name="Geurts R."/>
            <person name="Cannon S.B."/>
            <person name="Udvardi M.K."/>
            <person name="Benedito V.A."/>
            <person name="Mayer K.F."/>
            <person name="Gouzy J."/>
            <person name="Schoof H."/>
            <person name="Van de Peer Y."/>
            <person name="Proost S."/>
            <person name="Cook D.R."/>
            <person name="Meyers B.C."/>
            <person name="Spannagl M."/>
            <person name="Cheung F."/>
            <person name="De Mita S."/>
            <person name="Krishnakumar V."/>
            <person name="Gundlach H."/>
            <person name="Zhou S."/>
            <person name="Mudge J."/>
            <person name="Bharti A.K."/>
            <person name="Murray J.D."/>
            <person name="Naoumkina M.A."/>
            <person name="Rosen B."/>
            <person name="Silverstein K.A."/>
            <person name="Tang H."/>
            <person name="Rombauts S."/>
            <person name="Zhao P.X."/>
            <person name="Zhou P."/>
            <person name="Barbe V."/>
            <person name="Bardou P."/>
            <person name="Bechner M."/>
            <person name="Bellec A."/>
            <person name="Berger A."/>
            <person name="Berges H."/>
            <person name="Bidwell S."/>
            <person name="Bisseling T."/>
            <person name="Choisne N."/>
            <person name="Couloux A."/>
            <person name="Denny R."/>
            <person name="Deshpande S."/>
            <person name="Dai X."/>
            <person name="Doyle J.J."/>
            <person name="Dudez A.M."/>
            <person name="Farmer A.D."/>
            <person name="Fouteau S."/>
            <person name="Franken C."/>
            <person name="Gibelin C."/>
            <person name="Gish J."/>
            <person name="Goldstein S."/>
            <person name="Gonzalez A.J."/>
            <person name="Green P.J."/>
            <person name="Hallab A."/>
            <person name="Hartog M."/>
            <person name="Hua A."/>
            <person name="Humphray S.J."/>
            <person name="Jeong D.H."/>
            <person name="Jing Y."/>
            <person name="Jocker A."/>
            <person name="Kenton S.M."/>
            <person name="Kim D.J."/>
            <person name="Klee K."/>
            <person name="Lai H."/>
            <person name="Lang C."/>
            <person name="Lin S."/>
            <person name="Macmil S.L."/>
            <person name="Magdelenat G."/>
            <person name="Matthews L."/>
            <person name="McCorrison J."/>
            <person name="Monaghan E.L."/>
            <person name="Mun J.H."/>
            <person name="Najar F.Z."/>
            <person name="Nicholson C."/>
            <person name="Noirot C."/>
            <person name="O'Bleness M."/>
            <person name="Paule C.R."/>
            <person name="Poulain J."/>
            <person name="Prion F."/>
            <person name="Qin B."/>
            <person name="Qu C."/>
            <person name="Retzel E.F."/>
            <person name="Riddle C."/>
            <person name="Sallet E."/>
            <person name="Samain S."/>
            <person name="Samson N."/>
            <person name="Sanders I."/>
            <person name="Saurat O."/>
            <person name="Scarpelli C."/>
            <person name="Schiex T."/>
            <person name="Segurens B."/>
            <person name="Severin A.J."/>
            <person name="Sherrier D.J."/>
            <person name="Shi R."/>
            <person name="Sims S."/>
            <person name="Singer S.R."/>
            <person name="Sinharoy S."/>
            <person name="Sterck L."/>
            <person name="Viollet A."/>
            <person name="Wang B.B."/>
            <person name="Wang K."/>
            <person name="Wang M."/>
            <person name="Wang X."/>
            <person name="Warfsmann J."/>
            <person name="Weissenbach J."/>
            <person name="White D.D."/>
            <person name="White J.D."/>
            <person name="Wiley G.B."/>
            <person name="Wincker P."/>
            <person name="Xing Y."/>
            <person name="Yang L."/>
            <person name="Yao Z."/>
            <person name="Ying F."/>
            <person name="Zhai J."/>
            <person name="Zhou L."/>
            <person name="Zuber A."/>
            <person name="Denarie J."/>
            <person name="Dixon R.A."/>
            <person name="May G.D."/>
            <person name="Schwartz D.C."/>
            <person name="Rogers J."/>
            <person name="Quetier F."/>
            <person name="Town C.D."/>
            <person name="Roe B.A."/>
        </authorList>
    </citation>
    <scope>NUCLEOTIDE SEQUENCE [LARGE SCALE GENOMIC DNA]</scope>
    <source>
        <strain evidence="1">A17</strain>
        <strain evidence="2 3">cv. Jemalong A17</strain>
    </source>
</reference>
<dbReference type="HOGENOM" id="CLU_3071745_0_0_1"/>
<evidence type="ECO:0000313" key="1">
    <source>
        <dbReference type="EMBL" id="AES77358.1"/>
    </source>
</evidence>
<evidence type="ECO:0000313" key="2">
    <source>
        <dbReference type="EnsemblPlants" id="AES77358"/>
    </source>
</evidence>
<keyword evidence="3" id="KW-1185">Reference proteome</keyword>
<dbReference type="EMBL" id="CM001223">
    <property type="protein sequence ID" value="AES77358.1"/>
    <property type="molecule type" value="Genomic_DNA"/>
</dbReference>
<gene>
    <name evidence="1" type="ordered locus">MTR_7g009700</name>
</gene>
<accession>G7KZU6</accession>
<proteinExistence type="predicted"/>
<dbReference type="Proteomes" id="UP000002051">
    <property type="component" value="Unassembled WGS sequence"/>
</dbReference>
<reference evidence="2" key="3">
    <citation type="submission" date="2015-04" db="UniProtKB">
        <authorList>
            <consortium name="EnsemblPlants"/>
        </authorList>
    </citation>
    <scope>IDENTIFICATION</scope>
    <source>
        <strain evidence="2">cv. Jemalong A17</strain>
    </source>
</reference>